<feature type="chain" id="PRO_5035318882" evidence="1">
    <location>
        <begin position="23"/>
        <end position="78"/>
    </location>
</feature>
<dbReference type="PROSITE" id="PS51257">
    <property type="entry name" value="PROKAR_LIPOPROTEIN"/>
    <property type="match status" value="1"/>
</dbReference>
<name>A0A8J3A4B5_9PROT</name>
<keyword evidence="5" id="KW-1185">Reference proteome</keyword>
<reference evidence="3 5" key="2">
    <citation type="submission" date="2020-02" db="EMBL/GenBank/DDBJ databases">
        <title>Genome sequence of Parvularcula flava strain NH6-79.</title>
        <authorList>
            <person name="Abdul Karim M.H."/>
            <person name="Lam M.Q."/>
            <person name="Chen S.J."/>
            <person name="Yahya A."/>
            <person name="Shahir S."/>
            <person name="Shamsir M.S."/>
            <person name="Chong C.S."/>
        </authorList>
    </citation>
    <scope>NUCLEOTIDE SEQUENCE [LARGE SCALE GENOMIC DNA]</scope>
    <source>
        <strain evidence="3 5">NH6-79</strain>
    </source>
</reference>
<evidence type="ECO:0000313" key="3">
    <source>
        <dbReference type="EMBL" id="NHK28214.1"/>
    </source>
</evidence>
<dbReference type="Proteomes" id="UP000621856">
    <property type="component" value="Unassembled WGS sequence"/>
</dbReference>
<accession>A0A8J3A4B5</accession>
<gene>
    <name evidence="3" type="ORF">FF098_009890</name>
    <name evidence="2" type="ORF">GCM10011355_19910</name>
</gene>
<dbReference type="AlphaFoldDB" id="A0A8J3A4B5"/>
<dbReference type="EMBL" id="VCJR02000002">
    <property type="protein sequence ID" value="NHK28214.1"/>
    <property type="molecule type" value="Genomic_DNA"/>
</dbReference>
<evidence type="ECO:0000256" key="1">
    <source>
        <dbReference type="SAM" id="SignalP"/>
    </source>
</evidence>
<protein>
    <submittedName>
        <fullName evidence="2">Uncharacterized protein</fullName>
    </submittedName>
</protein>
<evidence type="ECO:0000313" key="5">
    <source>
        <dbReference type="Proteomes" id="UP000818603"/>
    </source>
</evidence>
<dbReference type="RefSeq" id="WP_155140030.1">
    <property type="nucleotide sequence ID" value="NZ_BMGZ01000002.1"/>
</dbReference>
<evidence type="ECO:0000313" key="4">
    <source>
        <dbReference type="Proteomes" id="UP000621856"/>
    </source>
</evidence>
<feature type="signal peptide" evidence="1">
    <location>
        <begin position="1"/>
        <end position="22"/>
    </location>
</feature>
<keyword evidence="1" id="KW-0732">Signal</keyword>
<comment type="caution">
    <text evidence="2">The sequence shown here is derived from an EMBL/GenBank/DDBJ whole genome shotgun (WGS) entry which is preliminary data.</text>
</comment>
<sequence>MRPLIVIGLIAAITACATPAFNPDPKLDASLVGTTIEIMTGEEKRIVKVKKIEDGVIYTEAGETFTNAHIIDTAPERP</sequence>
<dbReference type="EMBL" id="BMGZ01000002">
    <property type="protein sequence ID" value="GGH97807.1"/>
    <property type="molecule type" value="Genomic_DNA"/>
</dbReference>
<organism evidence="2 4">
    <name type="scientific">Aquisalinus luteolus</name>
    <dbReference type="NCBI Taxonomy" id="1566827"/>
    <lineage>
        <taxon>Bacteria</taxon>
        <taxon>Pseudomonadati</taxon>
        <taxon>Pseudomonadota</taxon>
        <taxon>Alphaproteobacteria</taxon>
        <taxon>Parvularculales</taxon>
        <taxon>Parvularculaceae</taxon>
        <taxon>Aquisalinus</taxon>
    </lineage>
</organism>
<proteinExistence type="predicted"/>
<evidence type="ECO:0000313" key="2">
    <source>
        <dbReference type="EMBL" id="GGH97807.1"/>
    </source>
</evidence>
<reference evidence="2" key="3">
    <citation type="submission" date="2020-09" db="EMBL/GenBank/DDBJ databases">
        <authorList>
            <person name="Sun Q."/>
            <person name="Zhou Y."/>
        </authorList>
    </citation>
    <scope>NUCLEOTIDE SEQUENCE</scope>
    <source>
        <strain evidence="2">CGMCC 1.14984</strain>
    </source>
</reference>
<dbReference type="Proteomes" id="UP000818603">
    <property type="component" value="Unassembled WGS sequence"/>
</dbReference>
<reference evidence="2" key="1">
    <citation type="journal article" date="2014" name="Int. J. Syst. Evol. Microbiol.">
        <title>Complete genome sequence of Corynebacterium casei LMG S-19264T (=DSM 44701T), isolated from a smear-ripened cheese.</title>
        <authorList>
            <consortium name="US DOE Joint Genome Institute (JGI-PGF)"/>
            <person name="Walter F."/>
            <person name="Albersmeier A."/>
            <person name="Kalinowski J."/>
            <person name="Ruckert C."/>
        </authorList>
    </citation>
    <scope>NUCLEOTIDE SEQUENCE</scope>
    <source>
        <strain evidence="2">CGMCC 1.14984</strain>
    </source>
</reference>